<feature type="compositionally biased region" description="Polar residues" evidence="4">
    <location>
        <begin position="389"/>
        <end position="420"/>
    </location>
</feature>
<evidence type="ECO:0000313" key="7">
    <source>
        <dbReference type="EMBL" id="GMK55157.1"/>
    </source>
</evidence>
<comment type="caution">
    <text evidence="7">The sequence shown here is derived from an EMBL/GenBank/DDBJ whole genome shotgun (WGS) entry which is preliminary data.</text>
</comment>
<feature type="compositionally biased region" description="Polar residues" evidence="4">
    <location>
        <begin position="462"/>
        <end position="473"/>
    </location>
</feature>
<comment type="subcellular location">
    <subcellularLocation>
        <location evidence="1">Cytoplasm</location>
    </subcellularLocation>
</comment>
<dbReference type="EMBL" id="BTCM01000002">
    <property type="protein sequence ID" value="GMK55157.1"/>
    <property type="molecule type" value="Genomic_DNA"/>
</dbReference>
<keyword evidence="5" id="KW-0472">Membrane</keyword>
<feature type="compositionally biased region" description="Polar residues" evidence="4">
    <location>
        <begin position="56"/>
        <end position="71"/>
    </location>
</feature>
<dbReference type="GO" id="GO:0000289">
    <property type="term" value="P:nuclear-transcribed mRNA poly(A) tail shortening"/>
    <property type="evidence" value="ECO:0007669"/>
    <property type="project" value="TreeGrafter"/>
</dbReference>
<sequence>MTLESNLCNLASSFLIALIFIPILNEDHSRLARYTPWLRLLSVLTAPPLPPPGLLTRQSLGPPTTSGNSSAARGFGALGSSPGSSTGYSSQPRHVSSSVAMGLGSMSNQRDSLSPRPATLTGRAVSGHSNQGRPSSEFLPTGAAREHARTPEAEQIDQWFKHLASWEATLEEMAAASTDQNFTEELGAIEQWFRVLSEAERTAALYSLLQHSTPVQIRFFLSVLHHMAQADPMTAMLSPGPTASSAAAAAHSQMDNKLVGMGLKSPSTGGAGAGFTGSPTTNNYLAPESALESVMSKPKIRQNRISAPGTLTSSNESRWSSNLDQVMERGPSPGLESVRSRSPQPDMRPKSTDFAGGAGVHEDRYHSRTATPRLSAGPGSLGLGFPGSDQSPNAASPLLNPSGNWSSMQNTSINPMFNQDSKNEPINAALSLANLQLAAGAAAAANRVQLDDPRKYRGPGSGNTAPSSRNVSGASAYGDDDAGRTSPFPSSGNAFGWNNSGSNRSGGDFGGLNLGDPNLANLNMNLANLNIGGMSALSNPLSPNAMQVLALAQAQQQVAQAAQGLQAAQLGQYGGLGQNLNAPRPNNRIPSGRRSPMLGHKTASPGPAGPVGGGGGAGGGAGVAGPDDVDQKVLEDVSTWLRVLRLHKYTANFEHSKWREMIMMNEGDLERHGVAAQGARSKFLKVFYNVRTKFDIPHPPGQEEYAPTKE</sequence>
<evidence type="ECO:0000256" key="2">
    <source>
        <dbReference type="ARBA" id="ARBA00022490"/>
    </source>
</evidence>
<dbReference type="GO" id="GO:0000932">
    <property type="term" value="C:P-body"/>
    <property type="evidence" value="ECO:0007669"/>
    <property type="project" value="TreeGrafter"/>
</dbReference>
<feature type="transmembrane region" description="Helical" evidence="5">
    <location>
        <begin position="7"/>
        <end position="24"/>
    </location>
</feature>
<dbReference type="SMART" id="SM00454">
    <property type="entry name" value="SAM"/>
    <property type="match status" value="1"/>
</dbReference>
<feature type="compositionally biased region" description="Polar residues" evidence="4">
    <location>
        <begin position="303"/>
        <end position="324"/>
    </location>
</feature>
<keyword evidence="8" id="KW-1185">Reference proteome</keyword>
<organism evidence="7 8">
    <name type="scientific">Cutaneotrichosporon spelunceum</name>
    <dbReference type="NCBI Taxonomy" id="1672016"/>
    <lineage>
        <taxon>Eukaryota</taxon>
        <taxon>Fungi</taxon>
        <taxon>Dikarya</taxon>
        <taxon>Basidiomycota</taxon>
        <taxon>Agaricomycotina</taxon>
        <taxon>Tremellomycetes</taxon>
        <taxon>Trichosporonales</taxon>
        <taxon>Trichosporonaceae</taxon>
        <taxon>Cutaneotrichosporon</taxon>
    </lineage>
</organism>
<dbReference type="Gene3D" id="1.10.150.50">
    <property type="entry name" value="Transcription Factor, Ets-1"/>
    <property type="match status" value="1"/>
</dbReference>
<dbReference type="Pfam" id="PF07647">
    <property type="entry name" value="SAM_2"/>
    <property type="match status" value="1"/>
</dbReference>
<dbReference type="Proteomes" id="UP001222932">
    <property type="component" value="Unassembled WGS sequence"/>
</dbReference>
<name>A0AAD3TQU6_9TREE</name>
<evidence type="ECO:0000256" key="5">
    <source>
        <dbReference type="SAM" id="Phobius"/>
    </source>
</evidence>
<dbReference type="InterPro" id="IPR057327">
    <property type="entry name" value="Vts1_dom"/>
</dbReference>
<evidence type="ECO:0000256" key="3">
    <source>
        <dbReference type="ARBA" id="ARBA00022884"/>
    </source>
</evidence>
<keyword evidence="5" id="KW-1133">Transmembrane helix</keyword>
<reference evidence="7" key="1">
    <citation type="journal article" date="2023" name="BMC Genomics">
        <title>Chromosome-level genome assemblies of Cutaneotrichosporon spp. (Trichosporonales, Basidiomycota) reveal imbalanced evolution between nucleotide sequences and chromosome synteny.</title>
        <authorList>
            <person name="Kobayashi Y."/>
            <person name="Kayamori A."/>
            <person name="Aoki K."/>
            <person name="Shiwa Y."/>
            <person name="Matsutani M."/>
            <person name="Fujita N."/>
            <person name="Sugita T."/>
            <person name="Iwasaki W."/>
            <person name="Tanaka N."/>
            <person name="Takashima M."/>
        </authorList>
    </citation>
    <scope>NUCLEOTIDE SEQUENCE</scope>
    <source>
        <strain evidence="7">HIS016</strain>
    </source>
</reference>
<feature type="region of interest" description="Disordered" evidence="4">
    <location>
        <begin position="295"/>
        <end position="420"/>
    </location>
</feature>
<protein>
    <recommendedName>
        <fullName evidence="6">SAM domain-containing protein</fullName>
    </recommendedName>
</protein>
<dbReference type="InterPro" id="IPR001660">
    <property type="entry name" value="SAM"/>
</dbReference>
<dbReference type="InterPro" id="IPR013761">
    <property type="entry name" value="SAM/pointed_sf"/>
</dbReference>
<dbReference type="SUPFAM" id="SSF47769">
    <property type="entry name" value="SAM/Pointed domain"/>
    <property type="match status" value="1"/>
</dbReference>
<dbReference type="PROSITE" id="PS50105">
    <property type="entry name" value="SAM_DOMAIN"/>
    <property type="match status" value="1"/>
</dbReference>
<keyword evidence="2" id="KW-0963">Cytoplasm</keyword>
<reference evidence="7" key="2">
    <citation type="submission" date="2023-06" db="EMBL/GenBank/DDBJ databases">
        <authorList>
            <person name="Kobayashi Y."/>
            <person name="Kayamori A."/>
            <person name="Aoki K."/>
            <person name="Shiwa Y."/>
            <person name="Fujita N."/>
            <person name="Sugita T."/>
            <person name="Iwasaki W."/>
            <person name="Tanaka N."/>
            <person name="Takashima M."/>
        </authorList>
    </citation>
    <scope>NUCLEOTIDE SEQUENCE</scope>
    <source>
        <strain evidence="7">HIS016</strain>
    </source>
</reference>
<feature type="region of interest" description="Disordered" evidence="4">
    <location>
        <begin position="577"/>
        <end position="627"/>
    </location>
</feature>
<feature type="compositionally biased region" description="Low complexity" evidence="4">
    <location>
        <begin position="79"/>
        <end position="90"/>
    </location>
</feature>
<dbReference type="InterPro" id="IPR050897">
    <property type="entry name" value="SMAUG/VTS1_RNA-bind"/>
</dbReference>
<evidence type="ECO:0000259" key="6">
    <source>
        <dbReference type="PROSITE" id="PS50105"/>
    </source>
</evidence>
<accession>A0AAD3TQU6</accession>
<feature type="compositionally biased region" description="Polar residues" evidence="4">
    <location>
        <begin position="91"/>
        <end position="112"/>
    </location>
</feature>
<dbReference type="Pfam" id="PF25479">
    <property type="entry name" value="Vts1"/>
    <property type="match status" value="1"/>
</dbReference>
<evidence type="ECO:0000256" key="1">
    <source>
        <dbReference type="ARBA" id="ARBA00004496"/>
    </source>
</evidence>
<keyword evidence="3" id="KW-0694">RNA-binding</keyword>
<keyword evidence="5" id="KW-0812">Transmembrane</keyword>
<feature type="region of interest" description="Disordered" evidence="4">
    <location>
        <begin position="53"/>
        <end position="151"/>
    </location>
</feature>
<feature type="domain" description="SAM" evidence="6">
    <location>
        <begin position="632"/>
        <end position="693"/>
    </location>
</feature>
<feature type="compositionally biased region" description="Gly residues" evidence="4">
    <location>
        <begin position="609"/>
        <end position="623"/>
    </location>
</feature>
<dbReference type="AlphaFoldDB" id="A0AAD3TQU6"/>
<dbReference type="PANTHER" id="PTHR12515">
    <property type="entry name" value="STERILE ALPHA MOTIF DOMAIN CONTAINING PROTEIN 4-RELATED"/>
    <property type="match status" value="1"/>
</dbReference>
<dbReference type="PANTHER" id="PTHR12515:SF5">
    <property type="entry name" value="PROTEIN SMAUG"/>
    <property type="match status" value="1"/>
</dbReference>
<feature type="region of interest" description="Disordered" evidence="4">
    <location>
        <begin position="450"/>
        <end position="499"/>
    </location>
</feature>
<dbReference type="GO" id="GO:0003729">
    <property type="term" value="F:mRNA binding"/>
    <property type="evidence" value="ECO:0007669"/>
    <property type="project" value="TreeGrafter"/>
</dbReference>
<gene>
    <name evidence="7" type="primary">VTS1</name>
    <name evidence="7" type="ORF">CspeluHIS016_0202130</name>
</gene>
<proteinExistence type="predicted"/>
<evidence type="ECO:0000313" key="8">
    <source>
        <dbReference type="Proteomes" id="UP001222932"/>
    </source>
</evidence>
<evidence type="ECO:0000256" key="4">
    <source>
        <dbReference type="SAM" id="MobiDB-lite"/>
    </source>
</evidence>